<organism evidence="3 4">
    <name type="scientific">Acidothermus cellulolyticus (strain ATCC 43068 / DSM 8971 / 11B)</name>
    <dbReference type="NCBI Taxonomy" id="351607"/>
    <lineage>
        <taxon>Bacteria</taxon>
        <taxon>Bacillati</taxon>
        <taxon>Actinomycetota</taxon>
        <taxon>Actinomycetes</taxon>
        <taxon>Acidothermales</taxon>
        <taxon>Acidothermaceae</taxon>
        <taxon>Acidothermus</taxon>
    </lineage>
</organism>
<dbReference type="Pfam" id="PF21686">
    <property type="entry name" value="LigD_Prim-Pol"/>
    <property type="match status" value="1"/>
</dbReference>
<evidence type="ECO:0000259" key="2">
    <source>
        <dbReference type="Pfam" id="PF21686"/>
    </source>
</evidence>
<dbReference type="eggNOG" id="COG3285">
    <property type="taxonomic scope" value="Bacteria"/>
</dbReference>
<dbReference type="KEGG" id="ace:Acel_1378"/>
<protein>
    <recommendedName>
        <fullName evidence="2">DNA ligase D polymerase domain-containing protein</fullName>
    </recommendedName>
</protein>
<dbReference type="InParanoid" id="A0LUP0"/>
<feature type="domain" description="DNA ligase D polymerase" evidence="2">
    <location>
        <begin position="30"/>
        <end position="282"/>
    </location>
</feature>
<name>A0LUP0_ACIC1</name>
<dbReference type="RefSeq" id="WP_011720213.1">
    <property type="nucleotide sequence ID" value="NC_008578.1"/>
</dbReference>
<dbReference type="InterPro" id="IPR052171">
    <property type="entry name" value="NHEJ_LigD"/>
</dbReference>
<dbReference type="OrthoDB" id="4296267at2"/>
<evidence type="ECO:0000313" key="3">
    <source>
        <dbReference type="EMBL" id="ABK53150.1"/>
    </source>
</evidence>
<keyword evidence="4" id="KW-1185">Reference proteome</keyword>
<dbReference type="Proteomes" id="UP000008221">
    <property type="component" value="Chromosome"/>
</dbReference>
<evidence type="ECO:0000256" key="1">
    <source>
        <dbReference type="SAM" id="MobiDB-lite"/>
    </source>
</evidence>
<dbReference type="PANTHER" id="PTHR42705">
    <property type="entry name" value="BIFUNCTIONAL NON-HOMOLOGOUS END JOINING PROTEIN LIGD"/>
    <property type="match status" value="1"/>
</dbReference>
<evidence type="ECO:0000313" key="4">
    <source>
        <dbReference type="Proteomes" id="UP000008221"/>
    </source>
</evidence>
<proteinExistence type="predicted"/>
<dbReference type="InterPro" id="IPR014145">
    <property type="entry name" value="LigD_pol_dom"/>
</dbReference>
<dbReference type="STRING" id="351607.Acel_1378"/>
<dbReference type="Gene3D" id="3.90.920.10">
    <property type="entry name" value="DNA primase, PRIM domain"/>
    <property type="match status" value="1"/>
</dbReference>
<dbReference type="PANTHER" id="PTHR42705:SF3">
    <property type="entry name" value="ATP-DEPENDENT DNA LIGASE"/>
    <property type="match status" value="1"/>
</dbReference>
<accession>A0LUP0</accession>
<dbReference type="HOGENOM" id="CLU_008325_1_0_11"/>
<dbReference type="AlphaFoldDB" id="A0LUP0"/>
<sequence length="339" mass="37981">MSDAVELTVGGRTVRISHPGKLYFPALGATKLDLVRYYLAVGDGIVRALYERPCTLQRFPDGVDGKMIFQKRVPASRPDWIQTARVQFPSGRQADELCVIDFAAVIWAVNMGTIVFHPWPSRRPDTEHPDELRIDLDPQPGTGFAEVRAVGRLVHELLDELGYRGFPKTSGGRGLHVLVRIRPEWDFVAVRRAALAFAREIERRAPQLATSAWWKEERGARIFLDFNQNARDRTIAAAYSVRANPRATVSTPISWAELDDAEPDDFTIATVPERFAAIGDLHRTIDDIAHDLSPLLEMADRDVRDRGLGDAPYPPNFPKMPGEPVRVQPSRARGARPVH</sequence>
<reference evidence="3 4" key="1">
    <citation type="journal article" date="2009" name="Genome Res.">
        <title>Complete genome of the cellulolytic thermophile Acidothermus cellulolyticus 11B provides insights into its ecophysiological and evolutionary adaptations.</title>
        <authorList>
            <person name="Barabote R.D."/>
            <person name="Xie G."/>
            <person name="Leu D.H."/>
            <person name="Normand P."/>
            <person name="Necsulea A."/>
            <person name="Daubin V."/>
            <person name="Medigue C."/>
            <person name="Adney W.S."/>
            <person name="Xu X.C."/>
            <person name="Lapidus A."/>
            <person name="Parales R.E."/>
            <person name="Detter C."/>
            <person name="Pujic P."/>
            <person name="Bruce D."/>
            <person name="Lavire C."/>
            <person name="Challacombe J.F."/>
            <person name="Brettin T.S."/>
            <person name="Berry A.M."/>
        </authorList>
    </citation>
    <scope>NUCLEOTIDE SEQUENCE [LARGE SCALE GENOMIC DNA]</scope>
    <source>
        <strain evidence="4">ATCC 43068 / DSM 8971 / 11B</strain>
    </source>
</reference>
<dbReference type="EMBL" id="CP000481">
    <property type="protein sequence ID" value="ABK53150.1"/>
    <property type="molecule type" value="Genomic_DNA"/>
</dbReference>
<dbReference type="CDD" id="cd04865">
    <property type="entry name" value="LigD_Pol_like_2"/>
    <property type="match status" value="1"/>
</dbReference>
<gene>
    <name evidence="3" type="ordered locus">Acel_1378</name>
</gene>
<dbReference type="NCBIfam" id="TIGR02778">
    <property type="entry name" value="ligD_pol"/>
    <property type="match status" value="1"/>
</dbReference>
<feature type="region of interest" description="Disordered" evidence="1">
    <location>
        <begin position="306"/>
        <end position="339"/>
    </location>
</feature>